<feature type="transmembrane region" description="Helical" evidence="7">
    <location>
        <begin position="200"/>
        <end position="217"/>
    </location>
</feature>
<comment type="subcellular location">
    <subcellularLocation>
        <location evidence="1">Cell membrane</location>
        <topology evidence="1">Multi-pass membrane protein</topology>
    </subcellularLocation>
</comment>
<dbReference type="PANTHER" id="PTHR40074">
    <property type="entry name" value="O-ACETYLTRANSFERASE WECH"/>
    <property type="match status" value="1"/>
</dbReference>
<keyword evidence="3" id="KW-1003">Cell membrane</keyword>
<reference evidence="9 10" key="1">
    <citation type="submission" date="2018-06" db="EMBL/GenBank/DDBJ databases">
        <authorList>
            <consortium name="Pathogen Informatics"/>
            <person name="Doyle S."/>
        </authorList>
    </citation>
    <scope>NUCLEOTIDE SEQUENCE [LARGE SCALE GENOMIC DNA]</scope>
    <source>
        <strain evidence="9 10">NCTC10338</strain>
    </source>
</reference>
<comment type="caution">
    <text evidence="9">The sequence shown here is derived from an EMBL/GenBank/DDBJ whole genome shotgun (WGS) entry which is preliminary data.</text>
</comment>
<name>A0AAJ4ZT99_LYSSH</name>
<feature type="domain" description="Acyltransferase 3" evidence="8">
    <location>
        <begin position="15"/>
        <end position="338"/>
    </location>
</feature>
<feature type="transmembrane region" description="Helical" evidence="7">
    <location>
        <begin position="289"/>
        <end position="312"/>
    </location>
</feature>
<dbReference type="PANTHER" id="PTHR40074:SF2">
    <property type="entry name" value="O-ACETYLTRANSFERASE WECH"/>
    <property type="match status" value="1"/>
</dbReference>
<feature type="transmembrane region" description="Helical" evidence="7">
    <location>
        <begin position="87"/>
        <end position="107"/>
    </location>
</feature>
<evidence type="ECO:0000256" key="3">
    <source>
        <dbReference type="ARBA" id="ARBA00022475"/>
    </source>
</evidence>
<feature type="transmembrane region" description="Helical" evidence="7">
    <location>
        <begin position="44"/>
        <end position="66"/>
    </location>
</feature>
<feature type="transmembrane region" description="Helical" evidence="7">
    <location>
        <begin position="318"/>
        <end position="342"/>
    </location>
</feature>
<dbReference type="GO" id="GO:0005886">
    <property type="term" value="C:plasma membrane"/>
    <property type="evidence" value="ECO:0007669"/>
    <property type="project" value="UniProtKB-SubCell"/>
</dbReference>
<dbReference type="Pfam" id="PF01757">
    <property type="entry name" value="Acyl_transf_3"/>
    <property type="match status" value="1"/>
</dbReference>
<keyword evidence="9" id="KW-0808">Transferase</keyword>
<comment type="similarity">
    <text evidence="2">Belongs to the acyltransferase 3 family.</text>
</comment>
<dbReference type="GO" id="GO:0009246">
    <property type="term" value="P:enterobacterial common antigen biosynthetic process"/>
    <property type="evidence" value="ECO:0007669"/>
    <property type="project" value="TreeGrafter"/>
</dbReference>
<dbReference type="EMBL" id="UFSZ01000001">
    <property type="protein sequence ID" value="SUV16130.1"/>
    <property type="molecule type" value="Genomic_DNA"/>
</dbReference>
<feature type="transmembrane region" description="Helical" evidence="7">
    <location>
        <begin position="229"/>
        <end position="249"/>
    </location>
</feature>
<evidence type="ECO:0000313" key="10">
    <source>
        <dbReference type="Proteomes" id="UP000255295"/>
    </source>
</evidence>
<dbReference type="Proteomes" id="UP000255295">
    <property type="component" value="Unassembled WGS sequence"/>
</dbReference>
<protein>
    <submittedName>
        <fullName evidence="9">Acyltransferase</fullName>
    </submittedName>
</protein>
<sequence length="378" mass="44152">MAGGKMKPVVKEIFLLRFVACLGIVLMHSVTLGLDLFDIEKNTIYIVLTSIQLALMFGTPVFIFISEFVIAYSYPHQLPKKFYKKRFNYIFLPFIFIGFLDAAFHSISMTNVEFDKKIILNFFEGDFHGYFIVIVFQFYFLHPLFVKFVVSKYRAYQVIMTACLVNFSYLAVFNFFDPFRYLSFLPYLEVEWNVLNKMPFPAWIAYFVVAYYCGKNYEQFLLILQRLRYFLPSVGILTLGILLASQWSGLITEVHSKRIDVIPYTLSVAFLLFYIANKVRHMPKFVIFISRYSFGIYLLHPLFIILLKTIFIKFIDDVSVFTVIITTFLCSTICSICATYLLNKWRFGPYLVGQVHAEESLANDKKTAGKTKQVLHQR</sequence>
<feature type="transmembrane region" description="Helical" evidence="7">
    <location>
        <begin position="261"/>
        <end position="277"/>
    </location>
</feature>
<keyword evidence="4 7" id="KW-0812">Transmembrane</keyword>
<accession>A0AAJ4ZT99</accession>
<keyword evidence="5 7" id="KW-1133">Transmembrane helix</keyword>
<evidence type="ECO:0000256" key="4">
    <source>
        <dbReference type="ARBA" id="ARBA00022692"/>
    </source>
</evidence>
<organism evidence="9 10">
    <name type="scientific">Lysinibacillus sphaericus</name>
    <name type="common">Bacillus sphaericus</name>
    <dbReference type="NCBI Taxonomy" id="1421"/>
    <lineage>
        <taxon>Bacteria</taxon>
        <taxon>Bacillati</taxon>
        <taxon>Bacillota</taxon>
        <taxon>Bacilli</taxon>
        <taxon>Bacillales</taxon>
        <taxon>Bacillaceae</taxon>
        <taxon>Lysinibacillus</taxon>
    </lineage>
</organism>
<evidence type="ECO:0000259" key="8">
    <source>
        <dbReference type="Pfam" id="PF01757"/>
    </source>
</evidence>
<evidence type="ECO:0000313" key="9">
    <source>
        <dbReference type="EMBL" id="SUV16130.1"/>
    </source>
</evidence>
<dbReference type="AlphaFoldDB" id="A0AAJ4ZT99"/>
<evidence type="ECO:0000256" key="2">
    <source>
        <dbReference type="ARBA" id="ARBA00007400"/>
    </source>
</evidence>
<evidence type="ECO:0000256" key="6">
    <source>
        <dbReference type="ARBA" id="ARBA00023136"/>
    </source>
</evidence>
<keyword evidence="6 7" id="KW-0472">Membrane</keyword>
<gene>
    <name evidence="9" type="primary">yfiQ_2</name>
    <name evidence="9" type="ORF">NCTC10338_01204</name>
</gene>
<evidence type="ECO:0000256" key="1">
    <source>
        <dbReference type="ARBA" id="ARBA00004651"/>
    </source>
</evidence>
<feature type="transmembrane region" description="Helical" evidence="7">
    <location>
        <begin position="158"/>
        <end position="176"/>
    </location>
</feature>
<feature type="transmembrane region" description="Helical" evidence="7">
    <location>
        <begin position="127"/>
        <end position="146"/>
    </location>
</feature>
<dbReference type="InterPro" id="IPR002656">
    <property type="entry name" value="Acyl_transf_3_dom"/>
</dbReference>
<keyword evidence="9" id="KW-0012">Acyltransferase</keyword>
<proteinExistence type="inferred from homology"/>
<dbReference type="GO" id="GO:0016413">
    <property type="term" value="F:O-acetyltransferase activity"/>
    <property type="evidence" value="ECO:0007669"/>
    <property type="project" value="TreeGrafter"/>
</dbReference>
<evidence type="ECO:0000256" key="7">
    <source>
        <dbReference type="SAM" id="Phobius"/>
    </source>
</evidence>
<feature type="transmembrane region" description="Helical" evidence="7">
    <location>
        <begin position="12"/>
        <end position="32"/>
    </location>
</feature>
<evidence type="ECO:0000256" key="5">
    <source>
        <dbReference type="ARBA" id="ARBA00022989"/>
    </source>
</evidence>